<gene>
    <name evidence="1" type="ORF">H8698_04130</name>
</gene>
<keyword evidence="2" id="KW-1185">Reference proteome</keyword>
<organism evidence="1 2">
    <name type="scientific">Congzhengia minquanensis</name>
    <dbReference type="NCBI Taxonomy" id="2763657"/>
    <lineage>
        <taxon>Bacteria</taxon>
        <taxon>Bacillati</taxon>
        <taxon>Bacillota</taxon>
        <taxon>Clostridia</taxon>
        <taxon>Eubacteriales</taxon>
        <taxon>Oscillospiraceae</taxon>
        <taxon>Congzhengia</taxon>
    </lineage>
</organism>
<name>A0A926DJN7_9FIRM</name>
<dbReference type="RefSeq" id="WP_177680499.1">
    <property type="nucleotide sequence ID" value="NZ_JACRSU010000001.1"/>
</dbReference>
<reference evidence="1" key="1">
    <citation type="submission" date="2020-08" db="EMBL/GenBank/DDBJ databases">
        <title>Genome public.</title>
        <authorList>
            <person name="Liu C."/>
            <person name="Sun Q."/>
        </authorList>
    </citation>
    <scope>NUCLEOTIDE SEQUENCE</scope>
    <source>
        <strain evidence="1">H8</strain>
    </source>
</reference>
<dbReference type="AlphaFoldDB" id="A0A926DJN7"/>
<protein>
    <submittedName>
        <fullName evidence="1">Cytidylate kinase-like family protein</fullName>
    </submittedName>
</protein>
<dbReference type="EMBL" id="JACRSU010000001">
    <property type="protein sequence ID" value="MBC8540160.1"/>
    <property type="molecule type" value="Genomic_DNA"/>
</dbReference>
<evidence type="ECO:0000313" key="1">
    <source>
        <dbReference type="EMBL" id="MBC8540160.1"/>
    </source>
</evidence>
<sequence>MEKQLIISVGREFGSGGHAIAELLAKRFDLPLYDSNLLEEIAERKSLNVKHLEKYDEIPKNRLFSRNVMGYSNSPEEAIANLQFDYLRQKADSGASFIIVGRCAEEVLKGNPALTTIFVLGDMEAKVARIMELYQVSEQKAENIVVSTNKKRKNYHNYYCTKQWGDSRNYELSINSSRLGLIATADIIEDYIRRKMNLNK</sequence>
<proteinExistence type="predicted"/>
<keyword evidence="1" id="KW-0418">Kinase</keyword>
<dbReference type="Gene3D" id="3.40.50.300">
    <property type="entry name" value="P-loop containing nucleotide triphosphate hydrolases"/>
    <property type="match status" value="1"/>
</dbReference>
<comment type="caution">
    <text evidence="1">The sequence shown here is derived from an EMBL/GenBank/DDBJ whole genome shotgun (WGS) entry which is preliminary data.</text>
</comment>
<dbReference type="GO" id="GO:0016301">
    <property type="term" value="F:kinase activity"/>
    <property type="evidence" value="ECO:0007669"/>
    <property type="project" value="UniProtKB-KW"/>
</dbReference>
<evidence type="ECO:0000313" key="2">
    <source>
        <dbReference type="Proteomes" id="UP000611762"/>
    </source>
</evidence>
<accession>A0A926DJN7</accession>
<dbReference type="InterPro" id="IPR027417">
    <property type="entry name" value="P-loop_NTPase"/>
</dbReference>
<dbReference type="Proteomes" id="UP000611762">
    <property type="component" value="Unassembled WGS sequence"/>
</dbReference>
<keyword evidence="1" id="KW-0808">Transferase</keyword>
<dbReference type="Pfam" id="PF13189">
    <property type="entry name" value="Cytidylate_kin2"/>
    <property type="match status" value="1"/>
</dbReference>